<feature type="region of interest" description="Disordered" evidence="1">
    <location>
        <begin position="1"/>
        <end position="25"/>
    </location>
</feature>
<dbReference type="EMBL" id="JAULUE010002053">
    <property type="protein sequence ID" value="KAK5897604.1"/>
    <property type="molecule type" value="Genomic_DNA"/>
</dbReference>
<comment type="caution">
    <text evidence="2">The sequence shown here is derived from an EMBL/GenBank/DDBJ whole genome shotgun (WGS) entry which is preliminary data.</text>
</comment>
<evidence type="ECO:0000313" key="2">
    <source>
        <dbReference type="EMBL" id="KAK5897604.1"/>
    </source>
</evidence>
<evidence type="ECO:0000313" key="3">
    <source>
        <dbReference type="Proteomes" id="UP001335648"/>
    </source>
</evidence>
<evidence type="ECO:0000256" key="1">
    <source>
        <dbReference type="SAM" id="MobiDB-lite"/>
    </source>
</evidence>
<dbReference type="AlphaFoldDB" id="A0AAN8GZF4"/>
<dbReference type="Proteomes" id="UP001335648">
    <property type="component" value="Unassembled WGS sequence"/>
</dbReference>
<organism evidence="2 3">
    <name type="scientific">Champsocephalus esox</name>
    <name type="common">pike icefish</name>
    <dbReference type="NCBI Taxonomy" id="159716"/>
    <lineage>
        <taxon>Eukaryota</taxon>
        <taxon>Metazoa</taxon>
        <taxon>Chordata</taxon>
        <taxon>Craniata</taxon>
        <taxon>Vertebrata</taxon>
        <taxon>Euteleostomi</taxon>
        <taxon>Actinopterygii</taxon>
        <taxon>Neopterygii</taxon>
        <taxon>Teleostei</taxon>
        <taxon>Neoteleostei</taxon>
        <taxon>Acanthomorphata</taxon>
        <taxon>Eupercaria</taxon>
        <taxon>Perciformes</taxon>
        <taxon>Notothenioidei</taxon>
        <taxon>Channichthyidae</taxon>
        <taxon>Champsocephalus</taxon>
    </lineage>
</organism>
<gene>
    <name evidence="2" type="ORF">CesoFtcFv8_010651</name>
</gene>
<reference evidence="2 3" key="1">
    <citation type="journal article" date="2023" name="Mol. Biol. Evol.">
        <title>Genomics of Secondarily Temperate Adaptation in the Only Non-Antarctic Icefish.</title>
        <authorList>
            <person name="Rivera-Colon A.G."/>
            <person name="Rayamajhi N."/>
            <person name="Minhas B.F."/>
            <person name="Madrigal G."/>
            <person name="Bilyk K.T."/>
            <person name="Yoon V."/>
            <person name="Hune M."/>
            <person name="Gregory S."/>
            <person name="Cheng C.H.C."/>
            <person name="Catchen J.M."/>
        </authorList>
    </citation>
    <scope>NUCLEOTIDE SEQUENCE [LARGE SCALE GENOMIC DNA]</scope>
    <source>
        <strain evidence="2">JC2023a</strain>
    </source>
</reference>
<protein>
    <submittedName>
        <fullName evidence="2">Uncharacterized protein</fullName>
    </submittedName>
</protein>
<name>A0AAN8GZF4_9TELE</name>
<keyword evidence="3" id="KW-1185">Reference proteome</keyword>
<sequence>MLGGLRRFHPKGPQTIKNRDHNLNNQDWTQSKESALIFHVIIRDVLFPLGTTCLSEPGGGKTVMSGKSLMRRIEDWIEGQDLERKSVALACARIKGRQCRTKPTDSRDV</sequence>
<feature type="compositionally biased region" description="Basic residues" evidence="1">
    <location>
        <begin position="1"/>
        <end position="10"/>
    </location>
</feature>
<accession>A0AAN8GZF4</accession>
<proteinExistence type="predicted"/>